<name>A0ABU7P396_9ACTN</name>
<dbReference type="PROSITE" id="PS01034">
    <property type="entry name" value="GH16_1"/>
    <property type="match status" value="1"/>
</dbReference>
<comment type="caution">
    <text evidence="6">The sequence shown here is derived from an EMBL/GenBank/DDBJ whole genome shotgun (WGS) entry which is preliminary data.</text>
</comment>
<keyword evidence="2" id="KW-0732">Signal</keyword>
<feature type="non-terminal residue" evidence="6">
    <location>
        <position position="1"/>
    </location>
</feature>
<dbReference type="Gene3D" id="2.60.120.200">
    <property type="match status" value="1"/>
</dbReference>
<dbReference type="InterPro" id="IPR000757">
    <property type="entry name" value="Beta-glucanase-like"/>
</dbReference>
<dbReference type="GO" id="GO:0016787">
    <property type="term" value="F:hydrolase activity"/>
    <property type="evidence" value="ECO:0007669"/>
    <property type="project" value="UniProtKB-KW"/>
</dbReference>
<proteinExistence type="inferred from homology"/>
<evidence type="ECO:0000259" key="5">
    <source>
        <dbReference type="PROSITE" id="PS51762"/>
    </source>
</evidence>
<keyword evidence="3 6" id="KW-0378">Hydrolase</keyword>
<evidence type="ECO:0000256" key="1">
    <source>
        <dbReference type="ARBA" id="ARBA00006865"/>
    </source>
</evidence>
<dbReference type="PROSITE" id="PS51762">
    <property type="entry name" value="GH16_2"/>
    <property type="match status" value="1"/>
</dbReference>
<evidence type="ECO:0000256" key="4">
    <source>
        <dbReference type="ARBA" id="ARBA00023295"/>
    </source>
</evidence>
<keyword evidence="7" id="KW-1185">Reference proteome</keyword>
<dbReference type="Proteomes" id="UP001307760">
    <property type="component" value="Unassembled WGS sequence"/>
</dbReference>
<evidence type="ECO:0000256" key="3">
    <source>
        <dbReference type="ARBA" id="ARBA00022801"/>
    </source>
</evidence>
<sequence length="143" mass="15622">PATWDPETGTGPNNELEYYTDNKNAAQDGDGNLVLEARREPTPGSACPRDPLSGSTTCQYTSARLNTYGKFQFTYGRVEARIKVSGTQGLWPAFWMLGADYFDQARPSPYTGEIDIIEHEGKEPNTTYSNLHAPAYHGAAGNG</sequence>
<evidence type="ECO:0000313" key="7">
    <source>
        <dbReference type="Proteomes" id="UP001307760"/>
    </source>
</evidence>
<dbReference type="EMBL" id="JAZBJP010000190">
    <property type="protein sequence ID" value="MEE4425613.1"/>
    <property type="molecule type" value="Genomic_DNA"/>
</dbReference>
<dbReference type="SUPFAM" id="SSF49899">
    <property type="entry name" value="Concanavalin A-like lectins/glucanases"/>
    <property type="match status" value="1"/>
</dbReference>
<dbReference type="RefSeq" id="WP_330824419.1">
    <property type="nucleotide sequence ID" value="NZ_JAZBJP010000190.1"/>
</dbReference>
<feature type="domain" description="GH16" evidence="5">
    <location>
        <begin position="1"/>
        <end position="143"/>
    </location>
</feature>
<gene>
    <name evidence="6" type="ORF">V2J85_40845</name>
</gene>
<evidence type="ECO:0000256" key="2">
    <source>
        <dbReference type="ARBA" id="ARBA00022729"/>
    </source>
</evidence>
<dbReference type="PANTHER" id="PTHR10963">
    <property type="entry name" value="GLYCOSYL HYDROLASE-RELATED"/>
    <property type="match status" value="1"/>
</dbReference>
<dbReference type="CDD" id="cd08023">
    <property type="entry name" value="GH16_laminarinase_like"/>
    <property type="match status" value="1"/>
</dbReference>
<dbReference type="Pfam" id="PF00722">
    <property type="entry name" value="Glyco_hydro_16"/>
    <property type="match status" value="1"/>
</dbReference>
<dbReference type="InterPro" id="IPR050546">
    <property type="entry name" value="Glycosyl_Hydrlase_16"/>
</dbReference>
<evidence type="ECO:0000313" key="6">
    <source>
        <dbReference type="EMBL" id="MEE4425613.1"/>
    </source>
</evidence>
<comment type="similarity">
    <text evidence="1">Belongs to the glycosyl hydrolase 16 family.</text>
</comment>
<reference evidence="6 7" key="1">
    <citation type="submission" date="2023-12" db="EMBL/GenBank/DDBJ databases">
        <title>30 novel species of actinomycetes from the DSMZ collection.</title>
        <authorList>
            <person name="Nouioui I."/>
        </authorList>
    </citation>
    <scope>NUCLEOTIDE SEQUENCE [LARGE SCALE GENOMIC DNA]</scope>
    <source>
        <strain evidence="6 7">DSM 41528</strain>
    </source>
</reference>
<dbReference type="InterPro" id="IPR013320">
    <property type="entry name" value="ConA-like_dom_sf"/>
</dbReference>
<protein>
    <submittedName>
        <fullName evidence="6">Glycoside hydrolase family 16 protein</fullName>
    </submittedName>
</protein>
<dbReference type="PANTHER" id="PTHR10963:SF55">
    <property type="entry name" value="GLYCOSIDE HYDROLASE FAMILY 16 PROTEIN"/>
    <property type="match status" value="1"/>
</dbReference>
<feature type="non-terminal residue" evidence="6">
    <location>
        <position position="143"/>
    </location>
</feature>
<accession>A0ABU7P396</accession>
<dbReference type="InterPro" id="IPR008263">
    <property type="entry name" value="GH16_AS"/>
</dbReference>
<keyword evidence="4" id="KW-0326">Glycosidase</keyword>
<organism evidence="6 7">
    <name type="scientific">Streptomyces bugieae</name>
    <dbReference type="NCBI Taxonomy" id="3098223"/>
    <lineage>
        <taxon>Bacteria</taxon>
        <taxon>Bacillati</taxon>
        <taxon>Actinomycetota</taxon>
        <taxon>Actinomycetes</taxon>
        <taxon>Kitasatosporales</taxon>
        <taxon>Streptomycetaceae</taxon>
        <taxon>Streptomyces</taxon>
    </lineage>
</organism>